<feature type="transmembrane region" description="Helical" evidence="1">
    <location>
        <begin position="6"/>
        <end position="25"/>
    </location>
</feature>
<feature type="transmembrane region" description="Helical" evidence="1">
    <location>
        <begin position="120"/>
        <end position="138"/>
    </location>
</feature>
<accession>A0A1I2AG95</accession>
<feature type="transmembrane region" description="Helical" evidence="1">
    <location>
        <begin position="88"/>
        <end position="108"/>
    </location>
</feature>
<keyword evidence="3" id="KW-1185">Reference proteome</keyword>
<name>A0A1I2AG95_9BACL</name>
<dbReference type="AlphaFoldDB" id="A0A1I2AG95"/>
<proteinExistence type="predicted"/>
<reference evidence="3" key="1">
    <citation type="submission" date="2016-10" db="EMBL/GenBank/DDBJ databases">
        <authorList>
            <person name="Varghese N."/>
            <person name="Submissions S."/>
        </authorList>
    </citation>
    <scope>NUCLEOTIDE SEQUENCE [LARGE SCALE GENOMIC DNA]</scope>
    <source>
        <strain evidence="3">CGMCC 1.10223</strain>
    </source>
</reference>
<protein>
    <submittedName>
        <fullName evidence="2">Uncharacterized protein</fullName>
    </submittedName>
</protein>
<gene>
    <name evidence="2" type="ORF">SAMN04487969_102480</name>
</gene>
<evidence type="ECO:0000256" key="1">
    <source>
        <dbReference type="SAM" id="Phobius"/>
    </source>
</evidence>
<keyword evidence="1" id="KW-0472">Membrane</keyword>
<dbReference type="RefSeq" id="WP_046230200.1">
    <property type="nucleotide sequence ID" value="NZ_FONN01000002.1"/>
</dbReference>
<feature type="transmembrane region" description="Helical" evidence="1">
    <location>
        <begin position="32"/>
        <end position="49"/>
    </location>
</feature>
<keyword evidence="1" id="KW-1133">Transmembrane helix</keyword>
<evidence type="ECO:0000313" key="3">
    <source>
        <dbReference type="Proteomes" id="UP000183410"/>
    </source>
</evidence>
<dbReference type="EMBL" id="FONN01000002">
    <property type="protein sequence ID" value="SFE43034.1"/>
    <property type="molecule type" value="Genomic_DNA"/>
</dbReference>
<feature type="transmembrane region" description="Helical" evidence="1">
    <location>
        <begin position="185"/>
        <end position="201"/>
    </location>
</feature>
<evidence type="ECO:0000313" key="2">
    <source>
        <dbReference type="EMBL" id="SFE43034.1"/>
    </source>
</evidence>
<sequence length="219" mass="25220">MEFALFMIFSIIEGFGIMYLMLKIYRYDAASFYPALLVITLMSLQSYFLREELSLESIAPVVNILVFVFFMNVVIKIPLFASMIITGFGYFIFALLQGAMVNTIPYFSQDAIAANPYNGYVLQVVTAIINFSLAFLLNRLRIGFMEEISNKMRFPHEKWVVGGLIIVILLGFGMILHLRSELLNIIYYFAAALFFFIYSYVKETKGHSGNYFEEISRKH</sequence>
<feature type="transmembrane region" description="Helical" evidence="1">
    <location>
        <begin position="159"/>
        <end position="179"/>
    </location>
</feature>
<dbReference type="OrthoDB" id="2678566at2"/>
<feature type="transmembrane region" description="Helical" evidence="1">
    <location>
        <begin position="61"/>
        <end position="81"/>
    </location>
</feature>
<dbReference type="Proteomes" id="UP000183410">
    <property type="component" value="Unassembled WGS sequence"/>
</dbReference>
<organism evidence="2 3">
    <name type="scientific">Paenibacillus algorifonticola</name>
    <dbReference type="NCBI Taxonomy" id="684063"/>
    <lineage>
        <taxon>Bacteria</taxon>
        <taxon>Bacillati</taxon>
        <taxon>Bacillota</taxon>
        <taxon>Bacilli</taxon>
        <taxon>Bacillales</taxon>
        <taxon>Paenibacillaceae</taxon>
        <taxon>Paenibacillus</taxon>
    </lineage>
</organism>
<keyword evidence="1" id="KW-0812">Transmembrane</keyword>